<name>A0ABP6G7M8_9ACTN</name>
<gene>
    <name evidence="2" type="ORF">GCM10010315_22170</name>
</gene>
<dbReference type="EMBL" id="BAAASL010000007">
    <property type="protein sequence ID" value="GAA2714595.1"/>
    <property type="molecule type" value="Genomic_DNA"/>
</dbReference>
<reference evidence="3" key="1">
    <citation type="journal article" date="2019" name="Int. J. Syst. Evol. Microbiol.">
        <title>The Global Catalogue of Microorganisms (GCM) 10K type strain sequencing project: providing services to taxonomists for standard genome sequencing and annotation.</title>
        <authorList>
            <consortium name="The Broad Institute Genomics Platform"/>
            <consortium name="The Broad Institute Genome Sequencing Center for Infectious Disease"/>
            <person name="Wu L."/>
            <person name="Ma J."/>
        </authorList>
    </citation>
    <scope>NUCLEOTIDE SEQUENCE [LARGE SCALE GENOMIC DNA]</scope>
    <source>
        <strain evidence="3">JCM 4542</strain>
    </source>
</reference>
<organism evidence="2 3">
    <name type="scientific">Streptomyces luteosporeus</name>
    <dbReference type="NCBI Taxonomy" id="173856"/>
    <lineage>
        <taxon>Bacteria</taxon>
        <taxon>Bacillati</taxon>
        <taxon>Actinomycetota</taxon>
        <taxon>Actinomycetes</taxon>
        <taxon>Kitasatosporales</taxon>
        <taxon>Streptomycetaceae</taxon>
        <taxon>Streptomyces</taxon>
    </lineage>
</organism>
<proteinExistence type="predicted"/>
<keyword evidence="3" id="KW-1185">Reference proteome</keyword>
<accession>A0ABP6G7M8</accession>
<dbReference type="Proteomes" id="UP001500886">
    <property type="component" value="Unassembled WGS sequence"/>
</dbReference>
<evidence type="ECO:0000313" key="2">
    <source>
        <dbReference type="EMBL" id="GAA2714595.1"/>
    </source>
</evidence>
<evidence type="ECO:0000313" key="3">
    <source>
        <dbReference type="Proteomes" id="UP001500886"/>
    </source>
</evidence>
<feature type="region of interest" description="Disordered" evidence="1">
    <location>
        <begin position="332"/>
        <end position="359"/>
    </location>
</feature>
<sequence>MGDGGDSAFAVIRKRINDINLDPVAEYENQVERFKEQKRKSLDQWADALQRISQKPKSPERVAEENELNRTRTAVIQRYRAQRAELWREFVMRAWMLPMLLGSVSDERREEARSRMTKWLRHLDPHHPGAPDLMLSLENAMAQGFKFAANRRERHPFTYAGGRKDLVRQAETMLQQSRCWYAQLTLLQALCLWQIPDGPAVRKRSHQDTHAPPTTAIQTVERWLSMAGTAHAPAVPAGGDGAAARQPLHPFVAETADLVTLALETRRPERFIWIDEKGVADNIGSRNSGPQLYRKHNLWIPPSIGWSSLDGRAQRLVADVLVMMNLIERDGQPDEVEERLSRSQQPHMQLPPCITADRDPLHPDLKITTSGSPTPGSSCHPHSCPFQFCPYPPRGTELRAELREPFCRQQQALLPHGLMRRLPRVRRRKTPNWVGMRVPELHAFWDGMAGRMRGP</sequence>
<protein>
    <submittedName>
        <fullName evidence="2">Uncharacterized protein</fullName>
    </submittedName>
</protein>
<comment type="caution">
    <text evidence="2">The sequence shown here is derived from an EMBL/GenBank/DDBJ whole genome shotgun (WGS) entry which is preliminary data.</text>
</comment>
<evidence type="ECO:0000256" key="1">
    <source>
        <dbReference type="SAM" id="MobiDB-lite"/>
    </source>
</evidence>